<dbReference type="OrthoDB" id="1761837at2759"/>
<dbReference type="AlphaFoldDB" id="A0A9Q1JM92"/>
<evidence type="ECO:0000313" key="1">
    <source>
        <dbReference type="EMBL" id="KAJ8424055.1"/>
    </source>
</evidence>
<proteinExistence type="predicted"/>
<gene>
    <name evidence="1" type="ORF">Cgig2_008651</name>
</gene>
<sequence>MVRKAFVSQIILRPNDDEVEFTCKANYPSLVPYPKCLLRASQGGISVDKIATRVFSQAILDKGSHTPYGGRPSLKVDFETLYAIILQRSVDISLLENKVEGFIKQAYNLKALSQIAASEHLLQETKREVVVLKGQIDIINATKVMDSTTKAS</sequence>
<organism evidence="1 2">
    <name type="scientific">Carnegiea gigantea</name>
    <dbReference type="NCBI Taxonomy" id="171969"/>
    <lineage>
        <taxon>Eukaryota</taxon>
        <taxon>Viridiplantae</taxon>
        <taxon>Streptophyta</taxon>
        <taxon>Embryophyta</taxon>
        <taxon>Tracheophyta</taxon>
        <taxon>Spermatophyta</taxon>
        <taxon>Magnoliopsida</taxon>
        <taxon>eudicotyledons</taxon>
        <taxon>Gunneridae</taxon>
        <taxon>Pentapetalae</taxon>
        <taxon>Caryophyllales</taxon>
        <taxon>Cactineae</taxon>
        <taxon>Cactaceae</taxon>
        <taxon>Cactoideae</taxon>
        <taxon>Echinocereeae</taxon>
        <taxon>Carnegiea</taxon>
    </lineage>
</organism>
<reference evidence="1" key="1">
    <citation type="submission" date="2022-04" db="EMBL/GenBank/DDBJ databases">
        <title>Carnegiea gigantea Genome sequencing and assembly v2.</title>
        <authorList>
            <person name="Copetti D."/>
            <person name="Sanderson M.J."/>
            <person name="Burquez A."/>
            <person name="Wojciechowski M.F."/>
        </authorList>
    </citation>
    <scope>NUCLEOTIDE SEQUENCE</scope>
    <source>
        <strain evidence="1">SGP5-SGP5p</strain>
        <tissue evidence="1">Aerial part</tissue>
    </source>
</reference>
<dbReference type="Proteomes" id="UP001153076">
    <property type="component" value="Unassembled WGS sequence"/>
</dbReference>
<comment type="caution">
    <text evidence="1">The sequence shown here is derived from an EMBL/GenBank/DDBJ whole genome shotgun (WGS) entry which is preliminary data.</text>
</comment>
<evidence type="ECO:0000313" key="2">
    <source>
        <dbReference type="Proteomes" id="UP001153076"/>
    </source>
</evidence>
<protein>
    <submittedName>
        <fullName evidence="1">Uncharacterized protein</fullName>
    </submittedName>
</protein>
<dbReference type="EMBL" id="JAKOGI010001789">
    <property type="protein sequence ID" value="KAJ8424055.1"/>
    <property type="molecule type" value="Genomic_DNA"/>
</dbReference>
<name>A0A9Q1JM92_9CARY</name>
<keyword evidence="2" id="KW-1185">Reference proteome</keyword>
<accession>A0A9Q1JM92</accession>